<name>A0A6A4MCR6_9ERIC</name>
<dbReference type="Pfam" id="PF01344">
    <property type="entry name" value="Kelch_1"/>
    <property type="match status" value="1"/>
</dbReference>
<proteinExistence type="predicted"/>
<organism evidence="1">
    <name type="scientific">Rhododendron williamsianum</name>
    <dbReference type="NCBI Taxonomy" id="262921"/>
    <lineage>
        <taxon>Eukaryota</taxon>
        <taxon>Viridiplantae</taxon>
        <taxon>Streptophyta</taxon>
        <taxon>Embryophyta</taxon>
        <taxon>Tracheophyta</taxon>
        <taxon>Spermatophyta</taxon>
        <taxon>Magnoliopsida</taxon>
        <taxon>eudicotyledons</taxon>
        <taxon>Gunneridae</taxon>
        <taxon>Pentapetalae</taxon>
        <taxon>asterids</taxon>
        <taxon>Ericales</taxon>
        <taxon>Ericaceae</taxon>
        <taxon>Ericoideae</taxon>
        <taxon>Rhodoreae</taxon>
        <taxon>Rhododendron</taxon>
    </lineage>
</organism>
<dbReference type="InterPro" id="IPR015915">
    <property type="entry name" value="Kelch-typ_b-propeller"/>
</dbReference>
<reference evidence="1" key="1">
    <citation type="journal article" date="2019" name="Genome Biol. Evol.">
        <title>The Rhododendron genome and chromosomal organization provide insight into shared whole-genome duplications across the heath family (Ericaceae).</title>
        <authorList>
            <person name="Soza V.L."/>
            <person name="Lindsley D."/>
            <person name="Waalkes A."/>
            <person name="Ramage E."/>
            <person name="Patwardhan R.P."/>
            <person name="Burton J.N."/>
            <person name="Adey A."/>
            <person name="Kumar A."/>
            <person name="Qiu R."/>
            <person name="Shendure J."/>
            <person name="Hall B."/>
        </authorList>
    </citation>
    <scope>NUCLEOTIDE SEQUENCE</scope>
    <source>
        <strain evidence="1">RSF 1966-606</strain>
    </source>
</reference>
<evidence type="ECO:0000313" key="1">
    <source>
        <dbReference type="EMBL" id="KAE9464158.1"/>
    </source>
</evidence>
<accession>A0A6A4MCR6</accession>
<dbReference type="AlphaFoldDB" id="A0A6A4MCR6"/>
<dbReference type="InterPro" id="IPR006652">
    <property type="entry name" value="Kelch_1"/>
</dbReference>
<sequence length="125" mass="13778">KIHRFDTTAAPPADGWRAILSMLTPRESPETVVIDGKLYVFGGSDPCVTFAEMFDPCLISSTSVPLPDLPPPLCWPANRWLHQGCVARWSRLMTTTSASYGRSRWVTTELFCLTCVTAATVTLCL</sequence>
<dbReference type="SUPFAM" id="SSF117281">
    <property type="entry name" value="Kelch motif"/>
    <property type="match status" value="1"/>
</dbReference>
<protein>
    <submittedName>
        <fullName evidence="1">Uncharacterized protein</fullName>
    </submittedName>
</protein>
<dbReference type="EMBL" id="QEFC01000428">
    <property type="protein sequence ID" value="KAE9464158.1"/>
    <property type="molecule type" value="Genomic_DNA"/>
</dbReference>
<gene>
    <name evidence="1" type="ORF">C3L33_03934</name>
</gene>
<feature type="non-terminal residue" evidence="1">
    <location>
        <position position="1"/>
    </location>
</feature>
<dbReference type="OrthoDB" id="1723765at2759"/>
<comment type="caution">
    <text evidence="1">The sequence shown here is derived from an EMBL/GenBank/DDBJ whole genome shotgun (WGS) entry which is preliminary data.</text>
</comment>
<dbReference type="Gene3D" id="2.120.10.80">
    <property type="entry name" value="Kelch-type beta propeller"/>
    <property type="match status" value="1"/>
</dbReference>